<evidence type="ECO:0000256" key="4">
    <source>
        <dbReference type="ARBA" id="ARBA00023267"/>
    </source>
</evidence>
<dbReference type="Gene3D" id="2.30.30.100">
    <property type="match status" value="1"/>
</dbReference>
<dbReference type="SUPFAM" id="SSF50037">
    <property type="entry name" value="C-terminal domain of transcriptional repressors"/>
    <property type="match status" value="1"/>
</dbReference>
<evidence type="ECO:0000313" key="10">
    <source>
        <dbReference type="Proteomes" id="UP000831607"/>
    </source>
</evidence>
<sequence length="282" mass="30343">MPNHALFQLPAPDVIAHALVRRLTDFAGVDWVEQTESTNSSLLTLARREGIAAGWPQLLGTHHQTQGKGRLGRIWHNVAGRALMFSIGFAIAKGHAPTNLQGLGPAIGLASTLAIRRFLAAPTRLQVKWPNDLMLEHGKCAGILIEVSNKADHTFVIVGMGLNLFGHDTLEGTLGREVADLGHELLPGTAADELIATVAQSWRETVMRIGREGFAGYQTDYASVDYLTNQRVNIIDQGQTIATGIASGLAADGSLQVKTDRGLQTFVAGDVSVRLNMRMPQS</sequence>
<dbReference type="InterPro" id="IPR004408">
    <property type="entry name" value="Biotin_CoA_COase_ligase"/>
</dbReference>
<proteinExistence type="predicted"/>
<evidence type="ECO:0000256" key="3">
    <source>
        <dbReference type="ARBA" id="ARBA00022840"/>
    </source>
</evidence>
<dbReference type="NCBIfam" id="TIGR00121">
    <property type="entry name" value="birA_ligase"/>
    <property type="match status" value="1"/>
</dbReference>
<keyword evidence="3" id="KW-0067">ATP-binding</keyword>
<comment type="catalytic activity">
    <reaction evidence="6">
        <text>biotin + L-lysyl-[protein] + ATP = N(6)-biotinyl-L-lysyl-[protein] + AMP + diphosphate + H(+)</text>
        <dbReference type="Rhea" id="RHEA:11756"/>
        <dbReference type="Rhea" id="RHEA-COMP:9752"/>
        <dbReference type="Rhea" id="RHEA-COMP:10505"/>
        <dbReference type="ChEBI" id="CHEBI:15378"/>
        <dbReference type="ChEBI" id="CHEBI:29969"/>
        <dbReference type="ChEBI" id="CHEBI:30616"/>
        <dbReference type="ChEBI" id="CHEBI:33019"/>
        <dbReference type="ChEBI" id="CHEBI:57586"/>
        <dbReference type="ChEBI" id="CHEBI:83144"/>
        <dbReference type="ChEBI" id="CHEBI:456215"/>
        <dbReference type="EC" id="6.3.4.15"/>
    </reaction>
</comment>
<dbReference type="GO" id="GO:0004077">
    <property type="term" value="F:biotin--[biotin carboxyl-carrier protein] ligase activity"/>
    <property type="evidence" value="ECO:0007669"/>
    <property type="project" value="UniProtKB-EC"/>
</dbReference>
<reference evidence="9 10" key="1">
    <citation type="submission" date="2020-11" db="EMBL/GenBank/DDBJ databases">
        <title>Algicoccus daihaiensis sp.nov., isolated from Daihai Lake in Inner Mongolia.</title>
        <authorList>
            <person name="Kai J."/>
        </authorList>
    </citation>
    <scope>NUCLEOTIDE SEQUENCE [LARGE SCALE GENOMIC DNA]</scope>
    <source>
        <strain evidence="10">f23</strain>
    </source>
</reference>
<dbReference type="InterPro" id="IPR008988">
    <property type="entry name" value="Transcriptional_repressor_C"/>
</dbReference>
<keyword evidence="10" id="KW-1185">Reference proteome</keyword>
<keyword evidence="4" id="KW-0092">Biotin</keyword>
<dbReference type="PANTHER" id="PTHR12835">
    <property type="entry name" value="BIOTIN PROTEIN LIGASE"/>
    <property type="match status" value="1"/>
</dbReference>
<evidence type="ECO:0000256" key="5">
    <source>
        <dbReference type="ARBA" id="ARBA00024227"/>
    </source>
</evidence>
<gene>
    <name evidence="9" type="ORF">DHf2319_13180</name>
</gene>
<dbReference type="InterPro" id="IPR045864">
    <property type="entry name" value="aa-tRNA-synth_II/BPL/LPL"/>
</dbReference>
<name>A0ABY4AQM9_9BURK</name>
<dbReference type="InterPro" id="IPR003142">
    <property type="entry name" value="BPL_C"/>
</dbReference>
<evidence type="ECO:0000259" key="7">
    <source>
        <dbReference type="Pfam" id="PF02237"/>
    </source>
</evidence>
<protein>
    <recommendedName>
        <fullName evidence="5">biotin--[biotin carboxyl-carrier protein] ligase</fullName>
        <ecNumber evidence="5">6.3.4.15</ecNumber>
    </recommendedName>
</protein>
<evidence type="ECO:0000313" key="9">
    <source>
        <dbReference type="EMBL" id="UOD50359.1"/>
    </source>
</evidence>
<dbReference type="Pfam" id="PF03099">
    <property type="entry name" value="BPL_LplA_LipB"/>
    <property type="match status" value="1"/>
</dbReference>
<dbReference type="RefSeq" id="WP_243478762.1">
    <property type="nucleotide sequence ID" value="NZ_CP063982.1"/>
</dbReference>
<accession>A0ABY4AQM9</accession>
<dbReference type="SUPFAM" id="SSF55681">
    <property type="entry name" value="Class II aaRS and biotin synthetases"/>
    <property type="match status" value="1"/>
</dbReference>
<dbReference type="Proteomes" id="UP000831607">
    <property type="component" value="Chromosome"/>
</dbReference>
<feature type="domain" description="BPL/LPL catalytic" evidence="8">
    <location>
        <begin position="48"/>
        <end position="163"/>
    </location>
</feature>
<dbReference type="CDD" id="cd16442">
    <property type="entry name" value="BPL"/>
    <property type="match status" value="1"/>
</dbReference>
<evidence type="ECO:0000256" key="1">
    <source>
        <dbReference type="ARBA" id="ARBA00022598"/>
    </source>
</evidence>
<feature type="domain" description="Biotin protein ligase C-terminal" evidence="7">
    <location>
        <begin position="229"/>
        <end position="274"/>
    </location>
</feature>
<evidence type="ECO:0000256" key="6">
    <source>
        <dbReference type="ARBA" id="ARBA00047846"/>
    </source>
</evidence>
<keyword evidence="2" id="KW-0547">Nucleotide-binding</keyword>
<dbReference type="InterPro" id="IPR004143">
    <property type="entry name" value="BPL_LPL_catalytic"/>
</dbReference>
<dbReference type="Pfam" id="PF02237">
    <property type="entry name" value="BPL_C"/>
    <property type="match status" value="1"/>
</dbReference>
<organism evidence="9 10">
    <name type="scientific">Orrella daihaiensis</name>
    <dbReference type="NCBI Taxonomy" id="2782176"/>
    <lineage>
        <taxon>Bacteria</taxon>
        <taxon>Pseudomonadati</taxon>
        <taxon>Pseudomonadota</taxon>
        <taxon>Betaproteobacteria</taxon>
        <taxon>Burkholderiales</taxon>
        <taxon>Alcaligenaceae</taxon>
        <taxon>Orrella</taxon>
    </lineage>
</organism>
<evidence type="ECO:0000259" key="8">
    <source>
        <dbReference type="Pfam" id="PF03099"/>
    </source>
</evidence>
<evidence type="ECO:0000256" key="2">
    <source>
        <dbReference type="ARBA" id="ARBA00022741"/>
    </source>
</evidence>
<dbReference type="PANTHER" id="PTHR12835:SF5">
    <property type="entry name" value="BIOTIN--PROTEIN LIGASE"/>
    <property type="match status" value="1"/>
</dbReference>
<dbReference type="Gene3D" id="3.30.930.10">
    <property type="entry name" value="Bira Bifunctional Protein, Domain 2"/>
    <property type="match status" value="1"/>
</dbReference>
<dbReference type="EMBL" id="CP063982">
    <property type="protein sequence ID" value="UOD50359.1"/>
    <property type="molecule type" value="Genomic_DNA"/>
</dbReference>
<keyword evidence="1 9" id="KW-0436">Ligase</keyword>
<dbReference type="EC" id="6.3.4.15" evidence="5"/>